<reference evidence="2 3" key="1">
    <citation type="journal article" date="2015" name="Int. J. Syst. Evol. Microbiol.">
        <title>Hyunsoonleella pacifica sp. nov., isolated from seawater of South Pacific Gyre.</title>
        <authorList>
            <person name="Gao X."/>
            <person name="Zhang Z."/>
            <person name="Dai X."/>
            <person name="Zhang X.H."/>
        </authorList>
    </citation>
    <scope>NUCLEOTIDE SEQUENCE [LARGE SCALE GENOMIC DNA]</scope>
    <source>
        <strain evidence="2 3">SW033</strain>
    </source>
</reference>
<sequence length="355" mass="41618">MLKKKKLWLALGLIPQIVLVKWLLNYPEFIERYYSEGLYQWLSKLFRFVLGWLPFSFGDLVYGLGGFYITWWLIKHKKRIVNDFKNWLVDVFAAISLIYFAFHLFWGMNYYRLPLHKNLGLNADYTTEQLVNTTEMLISVSNNLHLQITQNDTLKVEVPHDKKTVFALIPKGYNNLKTKFPNLEYYPESTKQSLFSYPLTYMGFSGYLNPLTNEAQVNGKIPMYKFPTTAAHEIAHQLGYAAENEANFIGFMAASSNNDIYIKYCGYTFGLRFCLNEIYRRDSCLFEDIVADVNKGILKNYEESRKFWEAHENPFEPFFKLFYGNFLKANNQPKGMETYSYVVALLVNYLETEGL</sequence>
<keyword evidence="3" id="KW-1185">Reference proteome</keyword>
<feature type="transmembrane region" description="Helical" evidence="1">
    <location>
        <begin position="86"/>
        <end position="106"/>
    </location>
</feature>
<name>A0A4Q9FQ71_9FLAO</name>
<dbReference type="InterPro" id="IPR024294">
    <property type="entry name" value="DUF3810"/>
</dbReference>
<feature type="transmembrane region" description="Helical" evidence="1">
    <location>
        <begin position="45"/>
        <end position="74"/>
    </location>
</feature>
<evidence type="ECO:0000256" key="1">
    <source>
        <dbReference type="SAM" id="Phobius"/>
    </source>
</evidence>
<evidence type="ECO:0000313" key="3">
    <source>
        <dbReference type="Proteomes" id="UP000292372"/>
    </source>
</evidence>
<keyword evidence="1" id="KW-0472">Membrane</keyword>
<accession>A0A4Q9FQ71</accession>
<keyword evidence="1" id="KW-0812">Transmembrane</keyword>
<organism evidence="2 3">
    <name type="scientific">Hyunsoonleella pacifica</name>
    <dbReference type="NCBI Taxonomy" id="1080224"/>
    <lineage>
        <taxon>Bacteria</taxon>
        <taxon>Pseudomonadati</taxon>
        <taxon>Bacteroidota</taxon>
        <taxon>Flavobacteriia</taxon>
        <taxon>Flavobacteriales</taxon>
        <taxon>Flavobacteriaceae</taxon>
    </lineage>
</organism>
<evidence type="ECO:0000313" key="2">
    <source>
        <dbReference type="EMBL" id="TBN15366.1"/>
    </source>
</evidence>
<protein>
    <submittedName>
        <fullName evidence="2">DUF3810 domain-containing protein</fullName>
    </submittedName>
</protein>
<feature type="transmembrane region" description="Helical" evidence="1">
    <location>
        <begin position="7"/>
        <end position="25"/>
    </location>
</feature>
<dbReference type="EMBL" id="SIRS01000004">
    <property type="protein sequence ID" value="TBN15366.1"/>
    <property type="molecule type" value="Genomic_DNA"/>
</dbReference>
<gene>
    <name evidence="2" type="ORF">EYD46_09495</name>
</gene>
<dbReference type="OrthoDB" id="1048788at2"/>
<dbReference type="Pfam" id="PF12725">
    <property type="entry name" value="DUF3810"/>
    <property type="match status" value="1"/>
</dbReference>
<keyword evidence="1" id="KW-1133">Transmembrane helix</keyword>
<dbReference type="RefSeq" id="WP_130936853.1">
    <property type="nucleotide sequence ID" value="NZ_BMEE01000004.1"/>
</dbReference>
<dbReference type="AlphaFoldDB" id="A0A4Q9FQ71"/>
<dbReference type="Proteomes" id="UP000292372">
    <property type="component" value="Unassembled WGS sequence"/>
</dbReference>
<proteinExistence type="predicted"/>
<comment type="caution">
    <text evidence="2">The sequence shown here is derived from an EMBL/GenBank/DDBJ whole genome shotgun (WGS) entry which is preliminary data.</text>
</comment>